<feature type="transmembrane region" description="Helical" evidence="2">
    <location>
        <begin position="260"/>
        <end position="283"/>
    </location>
</feature>
<dbReference type="GeneID" id="25774566"/>
<keyword evidence="2" id="KW-0812">Transmembrane</keyword>
<accession>W1QGV2</accession>
<dbReference type="OrthoDB" id="10027823at2759"/>
<organism evidence="4 5">
    <name type="scientific">Ogataea parapolymorpha (strain ATCC 26012 / BCRC 20466 / JCM 22074 / NRRL Y-7560 / DL-1)</name>
    <name type="common">Yeast</name>
    <name type="synonym">Hansenula polymorpha</name>
    <dbReference type="NCBI Taxonomy" id="871575"/>
    <lineage>
        <taxon>Eukaryota</taxon>
        <taxon>Fungi</taxon>
        <taxon>Dikarya</taxon>
        <taxon>Ascomycota</taxon>
        <taxon>Saccharomycotina</taxon>
        <taxon>Pichiomycetes</taxon>
        <taxon>Pichiales</taxon>
        <taxon>Pichiaceae</taxon>
        <taxon>Ogataea</taxon>
    </lineage>
</organism>
<dbReference type="AlphaFoldDB" id="W1QGV2"/>
<dbReference type="Proteomes" id="UP000008673">
    <property type="component" value="Unassembled WGS sequence"/>
</dbReference>
<feature type="transmembrane region" description="Helical" evidence="2">
    <location>
        <begin position="186"/>
        <end position="203"/>
    </location>
</feature>
<dbReference type="Pfam" id="PF07690">
    <property type="entry name" value="MFS_1"/>
    <property type="match status" value="2"/>
</dbReference>
<dbReference type="SUPFAM" id="SSF103473">
    <property type="entry name" value="MFS general substrate transporter"/>
    <property type="match status" value="1"/>
</dbReference>
<feature type="transmembrane region" description="Helical" evidence="2">
    <location>
        <begin position="334"/>
        <end position="355"/>
    </location>
</feature>
<dbReference type="PANTHER" id="PTHR23520:SF2">
    <property type="entry name" value="ABR173CP"/>
    <property type="match status" value="1"/>
</dbReference>
<dbReference type="RefSeq" id="XP_013935669.1">
    <property type="nucleotide sequence ID" value="XM_014080194.1"/>
</dbReference>
<dbReference type="GO" id="GO:0022857">
    <property type="term" value="F:transmembrane transporter activity"/>
    <property type="evidence" value="ECO:0007669"/>
    <property type="project" value="InterPro"/>
</dbReference>
<feature type="transmembrane region" description="Helical" evidence="2">
    <location>
        <begin position="80"/>
        <end position="98"/>
    </location>
</feature>
<feature type="transmembrane region" description="Helical" evidence="2">
    <location>
        <begin position="289"/>
        <end position="314"/>
    </location>
</feature>
<evidence type="ECO:0000256" key="2">
    <source>
        <dbReference type="SAM" id="Phobius"/>
    </source>
</evidence>
<dbReference type="EMBL" id="AEOI02000005">
    <property type="protein sequence ID" value="ESX00835.1"/>
    <property type="molecule type" value="Genomic_DNA"/>
</dbReference>
<dbReference type="InterPro" id="IPR020846">
    <property type="entry name" value="MFS_dom"/>
</dbReference>
<dbReference type="KEGG" id="opa:HPODL_05143"/>
<dbReference type="HOGENOM" id="CLU_025894_2_0_1"/>
<feature type="domain" description="Major facilitator superfamily (MFS) profile" evidence="3">
    <location>
        <begin position="14"/>
        <end position="437"/>
    </location>
</feature>
<comment type="subcellular location">
    <subcellularLocation>
        <location evidence="1">Membrane</location>
        <topology evidence="1">Multi-pass membrane protein</topology>
    </subcellularLocation>
</comment>
<keyword evidence="5" id="KW-1185">Reference proteome</keyword>
<dbReference type="PROSITE" id="PS50850">
    <property type="entry name" value="MFS"/>
    <property type="match status" value="1"/>
</dbReference>
<name>W1QGV2_OGAPD</name>
<dbReference type="PANTHER" id="PTHR23520">
    <property type="entry name" value="TRANSPORTER, PUTATIVE (AFU_ORTHOLOGUE AFUA_3G04000)-RELATED"/>
    <property type="match status" value="1"/>
</dbReference>
<dbReference type="eggNOG" id="ENOG502QTZH">
    <property type="taxonomic scope" value="Eukaryota"/>
</dbReference>
<evidence type="ECO:0000259" key="3">
    <source>
        <dbReference type="PROSITE" id="PS50850"/>
    </source>
</evidence>
<comment type="caution">
    <text evidence="4">The sequence shown here is derived from an EMBL/GenBank/DDBJ whole genome shotgun (WGS) entry which is preliminary data.</text>
</comment>
<keyword evidence="2" id="KW-1133">Transmembrane helix</keyword>
<feature type="transmembrane region" description="Helical" evidence="2">
    <location>
        <begin position="48"/>
        <end position="68"/>
    </location>
</feature>
<dbReference type="STRING" id="871575.W1QGV2"/>
<dbReference type="OMA" id="LGYGFMP"/>
<protein>
    <recommendedName>
        <fullName evidence="3">Major facilitator superfamily (MFS) profile domain-containing protein</fullName>
    </recommendedName>
</protein>
<dbReference type="Gene3D" id="1.20.1250.20">
    <property type="entry name" value="MFS general substrate transporter like domains"/>
    <property type="match status" value="2"/>
</dbReference>
<gene>
    <name evidence="4" type="ORF">HPODL_05143</name>
</gene>
<feature type="transmembrane region" description="Helical" evidence="2">
    <location>
        <begin position="145"/>
        <end position="166"/>
    </location>
</feature>
<feature type="transmembrane region" description="Helical" evidence="2">
    <location>
        <begin position="409"/>
        <end position="429"/>
    </location>
</feature>
<evidence type="ECO:0000256" key="1">
    <source>
        <dbReference type="ARBA" id="ARBA00004141"/>
    </source>
</evidence>
<sequence>MVHFFESIGHAGSDTKVLWFSVFVRMASFSLTNQVLTLYLKELHIKESLIGLFMSLTMIGDTLLSYILVWNSNKIGNRRIMVLGSFLMLVSGAVFASGTDSFGLLLIASVLGVISPSGSETGPFKSIEEAVLAKLTPPGHRPEVFAVHAVLSCAGSSLGALVAGFFVQSMVSKYNFAYKDAYRYTFIIYCGISAVKMLSMLLLSPKCEISYVPTYENAANKNLPQESAEPNDSTPLLVSTVEHQTVTGLSPSTQKTLFKLLLTFTIDSFGAGFMPLAWIIYYFKYEFDAPAATLGAIFSSLDILQALAAIPSAWFAKHVGPVKSSILTQIPCGLALLCIPLFGRTLALASVFLLFNQTFTAFDVIPRQILLSSVTTSEELPKVMGTVNLAKTAVRAISPNFTGIMAQHGALWVCFVLNASLLVAANLILGYNFPHLDSQIIHHD</sequence>
<reference evidence="4 5" key="1">
    <citation type="journal article" date="2013" name="BMC Genomics">
        <title>Genome sequence and analysis of methylotrophic yeast Hansenula polymorpha DL1.</title>
        <authorList>
            <person name="Ravin N.V."/>
            <person name="Eldarov M.A."/>
            <person name="Kadnikov V.V."/>
            <person name="Beletsky A.V."/>
            <person name="Schneider J."/>
            <person name="Mardanova E.S."/>
            <person name="Smekalova E.M."/>
            <person name="Zvereva M.I."/>
            <person name="Dontsova O.A."/>
            <person name="Mardanov A.V."/>
            <person name="Skryabin K.G."/>
        </authorList>
    </citation>
    <scope>NUCLEOTIDE SEQUENCE [LARGE SCALE GENOMIC DNA]</scope>
    <source>
        <strain evidence="5">ATCC 26012 / BCRC 20466 / JCM 22074 / NRRL Y-7560 / DL-1</strain>
    </source>
</reference>
<dbReference type="GO" id="GO:0000329">
    <property type="term" value="C:fungal-type vacuole membrane"/>
    <property type="evidence" value="ECO:0007669"/>
    <property type="project" value="TreeGrafter"/>
</dbReference>
<evidence type="ECO:0000313" key="4">
    <source>
        <dbReference type="EMBL" id="ESX00835.1"/>
    </source>
</evidence>
<evidence type="ECO:0000313" key="5">
    <source>
        <dbReference type="Proteomes" id="UP000008673"/>
    </source>
</evidence>
<dbReference type="InterPro" id="IPR036259">
    <property type="entry name" value="MFS_trans_sf"/>
</dbReference>
<proteinExistence type="predicted"/>
<dbReference type="InterPro" id="IPR011701">
    <property type="entry name" value="MFS"/>
</dbReference>
<keyword evidence="2" id="KW-0472">Membrane</keyword>